<reference evidence="1" key="1">
    <citation type="journal article" date="2023" name="Plant J.">
        <title>Genome sequences and population genomics provide insights into the demographic history, inbreeding, and mutation load of two 'living fossil' tree species of Dipteronia.</title>
        <authorList>
            <person name="Feng Y."/>
            <person name="Comes H.P."/>
            <person name="Chen J."/>
            <person name="Zhu S."/>
            <person name="Lu R."/>
            <person name="Zhang X."/>
            <person name="Li P."/>
            <person name="Qiu J."/>
            <person name="Olsen K.M."/>
            <person name="Qiu Y."/>
        </authorList>
    </citation>
    <scope>NUCLEOTIDE SEQUENCE</scope>
    <source>
        <strain evidence="1">KIB01</strain>
    </source>
</reference>
<protein>
    <submittedName>
        <fullName evidence="1">Uncharacterized protein</fullName>
    </submittedName>
</protein>
<keyword evidence="2" id="KW-1185">Reference proteome</keyword>
<gene>
    <name evidence="1" type="ORF">Ddye_026018</name>
</gene>
<accession>A0AAD9WQ34</accession>
<evidence type="ECO:0000313" key="2">
    <source>
        <dbReference type="Proteomes" id="UP001280121"/>
    </source>
</evidence>
<dbReference type="Proteomes" id="UP001280121">
    <property type="component" value="Unassembled WGS sequence"/>
</dbReference>
<sequence length="124" mass="13700">MITDVASRISPENLGLLCTIFWRVWYILNLGVFEKDPNGCIGVSWWCKNFVAQFNSAKDSCGDGRRKQQRGKVPGWKPLGMGMLKANCDVVIDLNEQKIGIGIIIRNSPGLIMATSSQLVEAIS</sequence>
<evidence type="ECO:0000313" key="1">
    <source>
        <dbReference type="EMBL" id="KAK2638223.1"/>
    </source>
</evidence>
<dbReference type="AlphaFoldDB" id="A0AAD9WQ34"/>
<comment type="caution">
    <text evidence="1">The sequence shown here is derived from an EMBL/GenBank/DDBJ whole genome shotgun (WGS) entry which is preliminary data.</text>
</comment>
<proteinExistence type="predicted"/>
<organism evidence="1 2">
    <name type="scientific">Dipteronia dyeriana</name>
    <dbReference type="NCBI Taxonomy" id="168575"/>
    <lineage>
        <taxon>Eukaryota</taxon>
        <taxon>Viridiplantae</taxon>
        <taxon>Streptophyta</taxon>
        <taxon>Embryophyta</taxon>
        <taxon>Tracheophyta</taxon>
        <taxon>Spermatophyta</taxon>
        <taxon>Magnoliopsida</taxon>
        <taxon>eudicotyledons</taxon>
        <taxon>Gunneridae</taxon>
        <taxon>Pentapetalae</taxon>
        <taxon>rosids</taxon>
        <taxon>malvids</taxon>
        <taxon>Sapindales</taxon>
        <taxon>Sapindaceae</taxon>
        <taxon>Hippocastanoideae</taxon>
        <taxon>Acereae</taxon>
        <taxon>Dipteronia</taxon>
    </lineage>
</organism>
<dbReference type="EMBL" id="JANJYI010000008">
    <property type="protein sequence ID" value="KAK2638223.1"/>
    <property type="molecule type" value="Genomic_DNA"/>
</dbReference>
<name>A0AAD9WQ34_9ROSI</name>